<evidence type="ECO:0000313" key="3">
    <source>
        <dbReference type="Proteomes" id="UP001149074"/>
    </source>
</evidence>
<accession>A0A9W9KBL9</accession>
<proteinExistence type="predicted"/>
<evidence type="ECO:0000313" key="2">
    <source>
        <dbReference type="EMBL" id="KAJ5099092.1"/>
    </source>
</evidence>
<dbReference type="Proteomes" id="UP001149074">
    <property type="component" value="Unassembled WGS sequence"/>
</dbReference>
<dbReference type="OrthoDB" id="2883672at2759"/>
<sequence>MAPSPHDEYAALMKSHGEGYYLFRPQPYSECHPGAIGYFDNHGTFHKVTDISDPELPKNDKFTEYGYALERMPSREEGWKTRSSGSEAAHSFGLDAGLSGALSAAPIDISAEAKNKWGKTGKAALVAEGAVMNEKFRFFSRSVLAEWVKSNAKTLVNGPHKREIEEYGLWAISKTWSTQECKITMESAHDRDTSGGLNVGATGIANGGGSGSSSVKTNSEGWTVYKASEDDKALVVSYGGTGFKVTRFRKFFGAGPLKEGETRTFDPDAFTRPIYDEDGNQTGIERWRKFHDPETGQIGEEKIGEEKIDKEAERKAEEEQKRIDELNAQAEEEEALESAETIGLTEEEAREEAAEEAQYLWGEYKEMLMAAQRILETASENELRKEEFLKLGNKEGAGLNL</sequence>
<protein>
    <submittedName>
        <fullName evidence="2">Uncharacterized protein</fullName>
    </submittedName>
</protein>
<feature type="compositionally biased region" description="Acidic residues" evidence="1">
    <location>
        <begin position="345"/>
        <end position="355"/>
    </location>
</feature>
<name>A0A9W9KBL9_9EURO</name>
<feature type="region of interest" description="Disordered" evidence="1">
    <location>
        <begin position="330"/>
        <end position="355"/>
    </location>
</feature>
<evidence type="ECO:0000256" key="1">
    <source>
        <dbReference type="SAM" id="MobiDB-lite"/>
    </source>
</evidence>
<keyword evidence="3" id="KW-1185">Reference proteome</keyword>
<dbReference type="EMBL" id="JAPQKI010000005">
    <property type="protein sequence ID" value="KAJ5099092.1"/>
    <property type="molecule type" value="Genomic_DNA"/>
</dbReference>
<dbReference type="AlphaFoldDB" id="A0A9W9KBL9"/>
<organism evidence="2 3">
    <name type="scientific">Penicillium argentinense</name>
    <dbReference type="NCBI Taxonomy" id="1131581"/>
    <lineage>
        <taxon>Eukaryota</taxon>
        <taxon>Fungi</taxon>
        <taxon>Dikarya</taxon>
        <taxon>Ascomycota</taxon>
        <taxon>Pezizomycotina</taxon>
        <taxon>Eurotiomycetes</taxon>
        <taxon>Eurotiomycetidae</taxon>
        <taxon>Eurotiales</taxon>
        <taxon>Aspergillaceae</taxon>
        <taxon>Penicillium</taxon>
    </lineage>
</organism>
<reference evidence="2" key="1">
    <citation type="submission" date="2022-11" db="EMBL/GenBank/DDBJ databases">
        <authorList>
            <person name="Petersen C."/>
        </authorList>
    </citation>
    <scope>NUCLEOTIDE SEQUENCE</scope>
    <source>
        <strain evidence="2">IBT 30761</strain>
    </source>
</reference>
<dbReference type="RefSeq" id="XP_056474746.1">
    <property type="nucleotide sequence ID" value="XM_056618587.1"/>
</dbReference>
<reference evidence="2" key="2">
    <citation type="journal article" date="2023" name="IMA Fungus">
        <title>Comparative genomic study of the Penicillium genus elucidates a diverse pangenome and 15 lateral gene transfer events.</title>
        <authorList>
            <person name="Petersen C."/>
            <person name="Sorensen T."/>
            <person name="Nielsen M.R."/>
            <person name="Sondergaard T.E."/>
            <person name="Sorensen J.L."/>
            <person name="Fitzpatrick D.A."/>
            <person name="Frisvad J.C."/>
            <person name="Nielsen K.L."/>
        </authorList>
    </citation>
    <scope>NUCLEOTIDE SEQUENCE</scope>
    <source>
        <strain evidence="2">IBT 30761</strain>
    </source>
</reference>
<dbReference type="GeneID" id="81357566"/>
<comment type="caution">
    <text evidence="2">The sequence shown here is derived from an EMBL/GenBank/DDBJ whole genome shotgun (WGS) entry which is preliminary data.</text>
</comment>
<gene>
    <name evidence="2" type="ORF">N7532_006093</name>
</gene>